<dbReference type="Proteomes" id="UP000236454">
    <property type="component" value="Unassembled WGS sequence"/>
</dbReference>
<dbReference type="RefSeq" id="WP_090249145.1">
    <property type="nucleotide sequence ID" value="NZ_FPAS01000003.1"/>
</dbReference>
<dbReference type="PANTHER" id="PTHR30469">
    <property type="entry name" value="MULTIDRUG RESISTANCE PROTEIN MDTA"/>
    <property type="match status" value="1"/>
</dbReference>
<sequence>MKARNIVLIILGLLLVVLIYGPILSKGQGPKTKTNTESATIVPVIKAKNQTAQVDFEAYGQVTPYTEINVVFEVQGKLLQGDKKLKPGHSFKKGSVLYSVDQSEELYAIYARRSSFNAMLVNLMADIELDFPQELEKWKNFIRQIDDRKNLPELPSFNSDKEKRFINSRNIATEYYSIKSAETRLSKYIYRAPFDGTIVETYAEEGSYVSPATSIAKIVKTGDYEVKVPIKKEELNHFTNAQQLWFLAPNKDTVGTGKIIRTSNVVNQQTQSIDTYLSITPINGHKVYQGDFLNLSCAEKLEMQTVTLPHTAVVDNNIQILEDSLLQTVNVRNMGYKGDSLLIAGIPENAQVLCSFLQNASTETKYEAVEK</sequence>
<evidence type="ECO:0000313" key="2">
    <source>
        <dbReference type="Proteomes" id="UP000236454"/>
    </source>
</evidence>
<organism evidence="1 2">
    <name type="scientific">Lishizhenia tianjinensis</name>
    <dbReference type="NCBI Taxonomy" id="477690"/>
    <lineage>
        <taxon>Bacteria</taxon>
        <taxon>Pseudomonadati</taxon>
        <taxon>Bacteroidota</taxon>
        <taxon>Flavobacteriia</taxon>
        <taxon>Flavobacteriales</taxon>
        <taxon>Crocinitomicaceae</taxon>
        <taxon>Lishizhenia</taxon>
    </lineage>
</organism>
<dbReference type="OrthoDB" id="1114717at2"/>
<reference evidence="1 2" key="1">
    <citation type="submission" date="2016-10" db="EMBL/GenBank/DDBJ databases">
        <authorList>
            <person name="de Groot N.N."/>
        </authorList>
    </citation>
    <scope>NUCLEOTIDE SEQUENCE [LARGE SCALE GENOMIC DNA]</scope>
    <source>
        <strain evidence="1 2">CGMCC 1.7005</strain>
    </source>
</reference>
<dbReference type="SUPFAM" id="SSF111369">
    <property type="entry name" value="HlyD-like secretion proteins"/>
    <property type="match status" value="1"/>
</dbReference>
<keyword evidence="2" id="KW-1185">Reference proteome</keyword>
<dbReference type="GO" id="GO:0015562">
    <property type="term" value="F:efflux transmembrane transporter activity"/>
    <property type="evidence" value="ECO:0007669"/>
    <property type="project" value="TreeGrafter"/>
</dbReference>
<accession>A0A1I7AGZ2</accession>
<dbReference type="GO" id="GO:1990281">
    <property type="term" value="C:efflux pump complex"/>
    <property type="evidence" value="ECO:0007669"/>
    <property type="project" value="TreeGrafter"/>
</dbReference>
<dbReference type="EMBL" id="FPAS01000003">
    <property type="protein sequence ID" value="SFT74206.1"/>
    <property type="molecule type" value="Genomic_DNA"/>
</dbReference>
<name>A0A1I7AGZ2_9FLAO</name>
<dbReference type="Gene3D" id="1.10.287.470">
    <property type="entry name" value="Helix hairpin bin"/>
    <property type="match status" value="1"/>
</dbReference>
<evidence type="ECO:0000313" key="1">
    <source>
        <dbReference type="EMBL" id="SFT74206.1"/>
    </source>
</evidence>
<protein>
    <submittedName>
        <fullName evidence="1">Multidrug efflux pump subunit AcrA (Membrane-fusion protein)</fullName>
    </submittedName>
</protein>
<dbReference type="Gene3D" id="2.40.50.100">
    <property type="match status" value="1"/>
</dbReference>
<gene>
    <name evidence="1" type="ORF">SAMN05216474_2082</name>
</gene>
<dbReference type="STRING" id="477690.SAMN05216474_2082"/>
<dbReference type="AlphaFoldDB" id="A0A1I7AGZ2"/>
<dbReference type="PANTHER" id="PTHR30469:SF36">
    <property type="entry name" value="BLL3903 PROTEIN"/>
    <property type="match status" value="1"/>
</dbReference>
<proteinExistence type="predicted"/>
<dbReference type="Gene3D" id="2.40.30.170">
    <property type="match status" value="1"/>
</dbReference>